<comment type="function">
    <text evidence="6">Thiol-specific peroxidase that catalyzes the reduction of hydrogen peroxide and organic hydroperoxides to water and alcohols, respectively. Plays a role in cell protection against oxidative stress by detoxifying peroxides.</text>
</comment>
<dbReference type="PROSITE" id="PS51352">
    <property type="entry name" value="THIOREDOXIN_2"/>
    <property type="match status" value="1"/>
</dbReference>
<dbReference type="PANTHER" id="PTHR10430:SF16">
    <property type="entry name" value="PEROXIREDOXIN-5, MITOCHONDRIAL"/>
    <property type="match status" value="1"/>
</dbReference>
<comment type="similarity">
    <text evidence="6">Belongs to the peroxiredoxin family. Prx5 subfamily.</text>
</comment>
<dbReference type="RefSeq" id="WP_309202036.1">
    <property type="nucleotide sequence ID" value="NZ_CP133548.1"/>
</dbReference>
<dbReference type="InterPro" id="IPR037944">
    <property type="entry name" value="PRX5-like"/>
</dbReference>
<dbReference type="InterPro" id="IPR013740">
    <property type="entry name" value="Redoxin"/>
</dbReference>
<evidence type="ECO:0000259" key="7">
    <source>
        <dbReference type="PROSITE" id="PS51352"/>
    </source>
</evidence>
<dbReference type="InterPro" id="IPR013766">
    <property type="entry name" value="Thioredoxin_domain"/>
</dbReference>
<dbReference type="SUPFAM" id="SSF52833">
    <property type="entry name" value="Thioredoxin-like"/>
    <property type="match status" value="1"/>
</dbReference>
<gene>
    <name evidence="8" type="ORF">Q9312_16920</name>
</gene>
<evidence type="ECO:0000256" key="1">
    <source>
        <dbReference type="ARBA" id="ARBA00022559"/>
    </source>
</evidence>
<dbReference type="Gene3D" id="3.40.30.10">
    <property type="entry name" value="Glutaredoxin"/>
    <property type="match status" value="1"/>
</dbReference>
<evidence type="ECO:0000256" key="6">
    <source>
        <dbReference type="RuleBase" id="RU366011"/>
    </source>
</evidence>
<evidence type="ECO:0000256" key="3">
    <source>
        <dbReference type="ARBA" id="ARBA00023002"/>
    </source>
</evidence>
<organism evidence="8 9">
    <name type="scientific">Pleionea litopenaei</name>
    <dbReference type="NCBI Taxonomy" id="3070815"/>
    <lineage>
        <taxon>Bacteria</taxon>
        <taxon>Pseudomonadati</taxon>
        <taxon>Pseudomonadota</taxon>
        <taxon>Gammaproteobacteria</taxon>
        <taxon>Oceanospirillales</taxon>
        <taxon>Pleioneaceae</taxon>
        <taxon>Pleionea</taxon>
    </lineage>
</organism>
<dbReference type="EC" id="1.11.1.27" evidence="6"/>
<keyword evidence="1 6" id="KW-0575">Peroxidase</keyword>
<dbReference type="GO" id="GO:0008379">
    <property type="term" value="F:thioredoxin peroxidase activity"/>
    <property type="evidence" value="ECO:0007669"/>
    <property type="project" value="InterPro"/>
</dbReference>
<dbReference type="AlphaFoldDB" id="A0AA51RSV4"/>
<dbReference type="GO" id="GO:0042744">
    <property type="term" value="P:hydrogen peroxide catabolic process"/>
    <property type="evidence" value="ECO:0007669"/>
    <property type="project" value="TreeGrafter"/>
</dbReference>
<sequence length="158" mass="16698">MIKVGDSLPEATFQLLTKEGASNPTTKDLFAGKKVVLFAVPGAFTPTCSEAHLPGFVVNADKIKANGVDSIICLSVNDSFVMKSWGEASNAEDIIMLADGGAAFTKAIGLEMDTGDFGGVRSQRYSMIVDDGVVTHLNVEQPKQFEASTADVILQQLG</sequence>
<dbReference type="GO" id="GO:0045454">
    <property type="term" value="P:cell redox homeostasis"/>
    <property type="evidence" value="ECO:0007669"/>
    <property type="project" value="TreeGrafter"/>
</dbReference>
<dbReference type="FunFam" id="3.40.30.10:FF:000020">
    <property type="entry name" value="Peroxiredoxin"/>
    <property type="match status" value="1"/>
</dbReference>
<evidence type="ECO:0000313" key="9">
    <source>
        <dbReference type="Proteomes" id="UP001239782"/>
    </source>
</evidence>
<dbReference type="EMBL" id="CP133548">
    <property type="protein sequence ID" value="WMS86900.1"/>
    <property type="molecule type" value="Genomic_DNA"/>
</dbReference>
<proteinExistence type="inferred from homology"/>
<evidence type="ECO:0000256" key="2">
    <source>
        <dbReference type="ARBA" id="ARBA00022862"/>
    </source>
</evidence>
<dbReference type="PANTHER" id="PTHR10430">
    <property type="entry name" value="PEROXIREDOXIN"/>
    <property type="match status" value="1"/>
</dbReference>
<name>A0AA51RSV4_9GAMM</name>
<keyword evidence="9" id="KW-1185">Reference proteome</keyword>
<feature type="domain" description="Thioredoxin" evidence="7">
    <location>
        <begin position="2"/>
        <end position="158"/>
    </location>
</feature>
<dbReference type="GO" id="GO:0005737">
    <property type="term" value="C:cytoplasm"/>
    <property type="evidence" value="ECO:0007669"/>
    <property type="project" value="TreeGrafter"/>
</dbReference>
<dbReference type="Pfam" id="PF08534">
    <property type="entry name" value="Redoxin"/>
    <property type="match status" value="1"/>
</dbReference>
<evidence type="ECO:0000256" key="4">
    <source>
        <dbReference type="ARBA" id="ARBA00023284"/>
    </source>
</evidence>
<dbReference type="GO" id="GO:0034599">
    <property type="term" value="P:cellular response to oxidative stress"/>
    <property type="evidence" value="ECO:0007669"/>
    <property type="project" value="InterPro"/>
</dbReference>
<dbReference type="InterPro" id="IPR036249">
    <property type="entry name" value="Thioredoxin-like_sf"/>
</dbReference>
<accession>A0AA51RSV4</accession>
<keyword evidence="3 6" id="KW-0560">Oxidoreductase</keyword>
<reference evidence="8 9" key="1">
    <citation type="submission" date="2023-08" db="EMBL/GenBank/DDBJ databases">
        <title>Pleionea litopenaei sp. nov., isolated from stomach of juvenile Litopenaeus vannamei.</title>
        <authorList>
            <person name="Rho A.M."/>
            <person name="Hwang C.Y."/>
        </authorList>
    </citation>
    <scope>NUCLEOTIDE SEQUENCE [LARGE SCALE GENOMIC DNA]</scope>
    <source>
        <strain evidence="8 9">HL-JVS1</strain>
    </source>
</reference>
<keyword evidence="4 6" id="KW-0676">Redox-active center</keyword>
<dbReference type="Proteomes" id="UP001239782">
    <property type="component" value="Chromosome"/>
</dbReference>
<protein>
    <recommendedName>
        <fullName evidence="6">Glutathione-dependent peroxiredoxin</fullName>
        <ecNumber evidence="6">1.11.1.27</ecNumber>
    </recommendedName>
</protein>
<dbReference type="KEGG" id="plei:Q9312_16920"/>
<evidence type="ECO:0000256" key="5">
    <source>
        <dbReference type="PIRSR" id="PIRSR637944-1"/>
    </source>
</evidence>
<evidence type="ECO:0000313" key="8">
    <source>
        <dbReference type="EMBL" id="WMS86900.1"/>
    </source>
</evidence>
<feature type="active site" description="Cysteine sulfenic acid (-SOH) intermediate" evidence="5">
    <location>
        <position position="48"/>
    </location>
</feature>
<comment type="catalytic activity">
    <reaction evidence="6">
        <text>a hydroperoxide + 2 glutathione = an alcohol + glutathione disulfide + H2O</text>
        <dbReference type="Rhea" id="RHEA:62632"/>
        <dbReference type="ChEBI" id="CHEBI:15377"/>
        <dbReference type="ChEBI" id="CHEBI:30879"/>
        <dbReference type="ChEBI" id="CHEBI:35924"/>
        <dbReference type="ChEBI" id="CHEBI:57925"/>
        <dbReference type="ChEBI" id="CHEBI:58297"/>
        <dbReference type="EC" id="1.11.1.27"/>
    </reaction>
</comment>
<dbReference type="CDD" id="cd03013">
    <property type="entry name" value="PRX5_like"/>
    <property type="match status" value="1"/>
</dbReference>
<keyword evidence="2 6" id="KW-0049">Antioxidant</keyword>